<dbReference type="OrthoDB" id="15981at2759"/>
<gene>
    <name evidence="2" type="ORF">EYC80_003657</name>
</gene>
<dbReference type="EMBL" id="VIGI01000001">
    <property type="protein sequence ID" value="KAB8304240.1"/>
    <property type="molecule type" value="Genomic_DNA"/>
</dbReference>
<evidence type="ECO:0000313" key="2">
    <source>
        <dbReference type="EMBL" id="KAB8304240.1"/>
    </source>
</evidence>
<evidence type="ECO:0000313" key="3">
    <source>
        <dbReference type="Proteomes" id="UP000326757"/>
    </source>
</evidence>
<name>A0A5N6KKB6_MONLA</name>
<dbReference type="SUPFAM" id="SSF102705">
    <property type="entry name" value="NIF3 (NGG1p interacting factor 3)-like"/>
    <property type="match status" value="1"/>
</dbReference>
<comment type="caution">
    <text evidence="2">The sequence shown here is derived from an EMBL/GenBank/DDBJ whole genome shotgun (WGS) entry which is preliminary data.</text>
</comment>
<sequence>MGRAVSQISGCNYPTNNVHFRVETDYNKHTTITINILFPRSTAQFRPGDTANPNIGTVGTLEEVPEVRFETLCVGEETIRHAVEALKKVHPYEEPAYEVYKLEAF</sequence>
<organism evidence="2 3">
    <name type="scientific">Monilinia laxa</name>
    <name type="common">Brown rot fungus</name>
    <name type="synonym">Sclerotinia laxa</name>
    <dbReference type="NCBI Taxonomy" id="61186"/>
    <lineage>
        <taxon>Eukaryota</taxon>
        <taxon>Fungi</taxon>
        <taxon>Dikarya</taxon>
        <taxon>Ascomycota</taxon>
        <taxon>Pezizomycotina</taxon>
        <taxon>Leotiomycetes</taxon>
        <taxon>Helotiales</taxon>
        <taxon>Sclerotiniaceae</taxon>
        <taxon>Monilinia</taxon>
    </lineage>
</organism>
<keyword evidence="3" id="KW-1185">Reference proteome</keyword>
<reference evidence="2 3" key="1">
    <citation type="submission" date="2019-06" db="EMBL/GenBank/DDBJ databases">
        <title>Genome Sequence of the Brown Rot Fungal Pathogen Monilinia laxa.</title>
        <authorList>
            <person name="De Miccolis Angelini R.M."/>
            <person name="Landi L."/>
            <person name="Abate D."/>
            <person name="Pollastro S."/>
            <person name="Romanazzi G."/>
            <person name="Faretra F."/>
        </authorList>
    </citation>
    <scope>NUCLEOTIDE SEQUENCE [LARGE SCALE GENOMIC DNA]</scope>
    <source>
        <strain evidence="2 3">Mlax316</strain>
    </source>
</reference>
<accession>A0A5N6KKB6</accession>
<dbReference type="InterPro" id="IPR015867">
    <property type="entry name" value="N-reg_PII/ATP_PRibTrfase_C"/>
</dbReference>
<dbReference type="PANTHER" id="PTHR41774">
    <property type="match status" value="1"/>
</dbReference>
<protein>
    <recommendedName>
        <fullName evidence="1">ATP phosphoribosyltransferase</fullName>
    </recommendedName>
</protein>
<evidence type="ECO:0000256" key="1">
    <source>
        <dbReference type="ARBA" id="ARBA00020998"/>
    </source>
</evidence>
<dbReference type="InterPro" id="IPR036069">
    <property type="entry name" value="DUF34/NIF3_sf"/>
</dbReference>
<dbReference type="PANTHER" id="PTHR41774:SF1">
    <property type="entry name" value="NGG1P INTERACTING FACTOR NIF3"/>
    <property type="match status" value="1"/>
</dbReference>
<dbReference type="Gene3D" id="3.30.70.120">
    <property type="match status" value="1"/>
</dbReference>
<dbReference type="AlphaFoldDB" id="A0A5N6KKB6"/>
<dbReference type="Proteomes" id="UP000326757">
    <property type="component" value="Unassembled WGS sequence"/>
</dbReference>
<proteinExistence type="predicted"/>